<accession>A0ABD0Q363</accession>
<keyword evidence="2" id="KW-1185">Reference proteome</keyword>
<reference evidence="1 2" key="1">
    <citation type="submission" date="2024-05" db="EMBL/GenBank/DDBJ databases">
        <title>Genome sequencing and assembly of Indian major carp, Cirrhinus mrigala (Hamilton, 1822).</title>
        <authorList>
            <person name="Mohindra V."/>
            <person name="Chowdhury L.M."/>
            <person name="Lal K."/>
            <person name="Jena J.K."/>
        </authorList>
    </citation>
    <scope>NUCLEOTIDE SEQUENCE [LARGE SCALE GENOMIC DNA]</scope>
    <source>
        <strain evidence="1">CM1030</strain>
        <tissue evidence="1">Blood</tissue>
    </source>
</reference>
<feature type="non-terminal residue" evidence="1">
    <location>
        <position position="121"/>
    </location>
</feature>
<dbReference type="AlphaFoldDB" id="A0ABD0Q363"/>
<gene>
    <name evidence="1" type="ORF">M9458_023119</name>
</gene>
<dbReference type="EMBL" id="JAMKFB020000011">
    <property type="protein sequence ID" value="KAL0180713.1"/>
    <property type="molecule type" value="Genomic_DNA"/>
</dbReference>
<dbReference type="Proteomes" id="UP001529510">
    <property type="component" value="Unassembled WGS sequence"/>
</dbReference>
<comment type="caution">
    <text evidence="1">The sequence shown here is derived from an EMBL/GenBank/DDBJ whole genome shotgun (WGS) entry which is preliminary data.</text>
</comment>
<protein>
    <submittedName>
        <fullName evidence="1">Uncharacterized protein</fullName>
    </submittedName>
</protein>
<evidence type="ECO:0000313" key="1">
    <source>
        <dbReference type="EMBL" id="KAL0180713.1"/>
    </source>
</evidence>
<name>A0ABD0Q363_CIRMR</name>
<organism evidence="1 2">
    <name type="scientific">Cirrhinus mrigala</name>
    <name type="common">Mrigala</name>
    <dbReference type="NCBI Taxonomy" id="683832"/>
    <lineage>
        <taxon>Eukaryota</taxon>
        <taxon>Metazoa</taxon>
        <taxon>Chordata</taxon>
        <taxon>Craniata</taxon>
        <taxon>Vertebrata</taxon>
        <taxon>Euteleostomi</taxon>
        <taxon>Actinopterygii</taxon>
        <taxon>Neopterygii</taxon>
        <taxon>Teleostei</taxon>
        <taxon>Ostariophysi</taxon>
        <taxon>Cypriniformes</taxon>
        <taxon>Cyprinidae</taxon>
        <taxon>Labeoninae</taxon>
        <taxon>Labeonini</taxon>
        <taxon>Cirrhinus</taxon>
    </lineage>
</organism>
<feature type="non-terminal residue" evidence="1">
    <location>
        <position position="1"/>
    </location>
</feature>
<sequence>GCCSSTLTSWGRLCLVATQRPTMIQRSTSATIQASAWAAGGCASMHLVLLFIQPFLRSWRSGSHCVLCIFSPIWPSVWAQGWPLSPPTCTWCSLSASPTVFSSLLSVRCLTLCSVNTTRAH</sequence>
<proteinExistence type="predicted"/>
<evidence type="ECO:0000313" key="2">
    <source>
        <dbReference type="Proteomes" id="UP001529510"/>
    </source>
</evidence>